<evidence type="ECO:0000313" key="2">
    <source>
        <dbReference type="Proteomes" id="UP000627715"/>
    </source>
</evidence>
<accession>A0A917LUX2</accession>
<sequence length="156" mass="17641">MQQKVRTPCIGVCSATSFGDRICRGCKRFGFEVINWNLYSEVEKQAVLNRVEALVIPLVDARFIIRSEDDLAAGLRRHSVPCNPDLSPAIWLHNLLKKRHGKLDNLADVGVEVRPEWQSMSLADLAEDLDLRLLALAEAHLQRYFPEYRGEGAQSL</sequence>
<dbReference type="Proteomes" id="UP000627715">
    <property type="component" value="Unassembled WGS sequence"/>
</dbReference>
<dbReference type="OrthoDB" id="5296987at2"/>
<dbReference type="PANTHER" id="PTHR35175:SF1">
    <property type="entry name" value="OXIDOREDUCTASE"/>
    <property type="match status" value="1"/>
</dbReference>
<organism evidence="1 2">
    <name type="scientific">Pseudohongiella nitratireducens</name>
    <dbReference type="NCBI Taxonomy" id="1768907"/>
    <lineage>
        <taxon>Bacteria</taxon>
        <taxon>Pseudomonadati</taxon>
        <taxon>Pseudomonadota</taxon>
        <taxon>Gammaproteobacteria</taxon>
        <taxon>Pseudomonadales</taxon>
        <taxon>Pseudohongiellaceae</taxon>
        <taxon>Pseudohongiella</taxon>
    </lineage>
</organism>
<name>A0A917LUX2_9GAMM</name>
<comment type="caution">
    <text evidence="1">The sequence shown here is derived from an EMBL/GenBank/DDBJ whole genome shotgun (WGS) entry which is preliminary data.</text>
</comment>
<dbReference type="InterPro" id="IPR010710">
    <property type="entry name" value="DUF1289"/>
</dbReference>
<gene>
    <name evidence="1" type="ORF">GCM10011403_12500</name>
</gene>
<reference evidence="1" key="2">
    <citation type="submission" date="2020-09" db="EMBL/GenBank/DDBJ databases">
        <authorList>
            <person name="Sun Q."/>
            <person name="Zhou Y."/>
        </authorList>
    </citation>
    <scope>NUCLEOTIDE SEQUENCE</scope>
    <source>
        <strain evidence="1">CGMCC 1.15425</strain>
    </source>
</reference>
<dbReference type="EMBL" id="BMIY01000005">
    <property type="protein sequence ID" value="GGG56846.1"/>
    <property type="molecule type" value="Genomic_DNA"/>
</dbReference>
<evidence type="ECO:0000313" key="1">
    <source>
        <dbReference type="EMBL" id="GGG56846.1"/>
    </source>
</evidence>
<keyword evidence="2" id="KW-1185">Reference proteome</keyword>
<dbReference type="RefSeq" id="WP_082866756.1">
    <property type="nucleotide sequence ID" value="NZ_BMIY01000005.1"/>
</dbReference>
<reference evidence="1" key="1">
    <citation type="journal article" date="2014" name="Int. J. Syst. Evol. Microbiol.">
        <title>Complete genome sequence of Corynebacterium casei LMG S-19264T (=DSM 44701T), isolated from a smear-ripened cheese.</title>
        <authorList>
            <consortium name="US DOE Joint Genome Institute (JGI-PGF)"/>
            <person name="Walter F."/>
            <person name="Albersmeier A."/>
            <person name="Kalinowski J."/>
            <person name="Ruckert C."/>
        </authorList>
    </citation>
    <scope>NUCLEOTIDE SEQUENCE</scope>
    <source>
        <strain evidence="1">CGMCC 1.15425</strain>
    </source>
</reference>
<proteinExistence type="predicted"/>
<protein>
    <submittedName>
        <fullName evidence="1">DUF1289 domain-containing protein</fullName>
    </submittedName>
</protein>
<dbReference type="Pfam" id="PF06945">
    <property type="entry name" value="DUF1289"/>
    <property type="match status" value="1"/>
</dbReference>
<dbReference type="PANTHER" id="PTHR35175">
    <property type="entry name" value="DUF1289 DOMAIN-CONTAINING PROTEIN"/>
    <property type="match status" value="1"/>
</dbReference>
<dbReference type="AlphaFoldDB" id="A0A917LUX2"/>